<sequence length="114" mass="13499">MSKKMPMLQFFVSDHLSDTHHLTLEEQGCYILLLFYTWLNRCRPFPDDGATIPKLLHITIEKWEELKPEIEPFFDLSDGSFRQLRLEETWNDAERRIALSKAAARARWSKDSDD</sequence>
<dbReference type="InterPro" id="IPR010781">
    <property type="entry name" value="DUF1376"/>
</dbReference>
<gene>
    <name evidence="1" type="ORF">METZ01_LOCUS403589</name>
</gene>
<evidence type="ECO:0000313" key="1">
    <source>
        <dbReference type="EMBL" id="SVD50735.1"/>
    </source>
</evidence>
<protein>
    <recommendedName>
        <fullName evidence="2">DUF1376 domain-containing protein</fullName>
    </recommendedName>
</protein>
<proteinExistence type="predicted"/>
<accession>A0A382VXI4</accession>
<dbReference type="Pfam" id="PF07120">
    <property type="entry name" value="DUF1376"/>
    <property type="match status" value="1"/>
</dbReference>
<evidence type="ECO:0008006" key="2">
    <source>
        <dbReference type="Google" id="ProtNLM"/>
    </source>
</evidence>
<dbReference type="EMBL" id="UINC01155088">
    <property type="protein sequence ID" value="SVD50735.1"/>
    <property type="molecule type" value="Genomic_DNA"/>
</dbReference>
<organism evidence="1">
    <name type="scientific">marine metagenome</name>
    <dbReference type="NCBI Taxonomy" id="408172"/>
    <lineage>
        <taxon>unclassified sequences</taxon>
        <taxon>metagenomes</taxon>
        <taxon>ecological metagenomes</taxon>
    </lineage>
</organism>
<reference evidence="1" key="1">
    <citation type="submission" date="2018-05" db="EMBL/GenBank/DDBJ databases">
        <authorList>
            <person name="Lanie J.A."/>
            <person name="Ng W.-L."/>
            <person name="Kazmierczak K.M."/>
            <person name="Andrzejewski T.M."/>
            <person name="Davidsen T.M."/>
            <person name="Wayne K.J."/>
            <person name="Tettelin H."/>
            <person name="Glass J.I."/>
            <person name="Rusch D."/>
            <person name="Podicherti R."/>
            <person name="Tsui H.-C.T."/>
            <person name="Winkler M.E."/>
        </authorList>
    </citation>
    <scope>NUCLEOTIDE SEQUENCE</scope>
</reference>
<name>A0A382VXI4_9ZZZZ</name>
<dbReference type="AlphaFoldDB" id="A0A382VXI4"/>